<keyword evidence="3" id="KW-1185">Reference proteome</keyword>
<sequence length="91" mass="9655">MARARVWAGGPTGPVSGSGKRGGERWVCEIADPGNGIRANKHLPLSKPVLRSAPEISFEAGIAPEFIKSARFTGKWGWQGPTIENPGFAGR</sequence>
<gene>
    <name evidence="2" type="ORF">EV653_6324</name>
</gene>
<proteinExistence type="predicted"/>
<organism evidence="2 3">
    <name type="scientific">Kribbella pratensis</name>
    <dbReference type="NCBI Taxonomy" id="2512112"/>
    <lineage>
        <taxon>Bacteria</taxon>
        <taxon>Bacillati</taxon>
        <taxon>Actinomycetota</taxon>
        <taxon>Actinomycetes</taxon>
        <taxon>Propionibacteriales</taxon>
        <taxon>Kribbellaceae</taxon>
        <taxon>Kribbella</taxon>
    </lineage>
</organism>
<name>A0A4V3GFD4_9ACTN</name>
<dbReference type="Gene3D" id="3.90.210.10">
    <property type="entry name" value="Heat-Labile Enterotoxin, subunit A"/>
    <property type="match status" value="1"/>
</dbReference>
<dbReference type="Proteomes" id="UP000295146">
    <property type="component" value="Unassembled WGS sequence"/>
</dbReference>
<dbReference type="EMBL" id="SODP01000003">
    <property type="protein sequence ID" value="TDW66299.1"/>
    <property type="molecule type" value="Genomic_DNA"/>
</dbReference>
<evidence type="ECO:0000256" key="1">
    <source>
        <dbReference type="SAM" id="MobiDB-lite"/>
    </source>
</evidence>
<comment type="caution">
    <text evidence="2">The sequence shown here is derived from an EMBL/GenBank/DDBJ whole genome shotgun (WGS) entry which is preliminary data.</text>
</comment>
<evidence type="ECO:0000313" key="3">
    <source>
        <dbReference type="Proteomes" id="UP000295146"/>
    </source>
</evidence>
<reference evidence="2 3" key="1">
    <citation type="submission" date="2019-03" db="EMBL/GenBank/DDBJ databases">
        <title>Genomic Encyclopedia of Type Strains, Phase III (KMG-III): the genomes of soil and plant-associated and newly described type strains.</title>
        <authorList>
            <person name="Whitman W."/>
        </authorList>
    </citation>
    <scope>NUCLEOTIDE SEQUENCE [LARGE SCALE GENOMIC DNA]</scope>
    <source>
        <strain evidence="2 3">VKM Ac-2573</strain>
    </source>
</reference>
<evidence type="ECO:0000313" key="2">
    <source>
        <dbReference type="EMBL" id="TDW66299.1"/>
    </source>
</evidence>
<protein>
    <submittedName>
        <fullName evidence="2">Uncharacterized protein</fullName>
    </submittedName>
</protein>
<accession>A0A4V3GFD4</accession>
<feature type="region of interest" description="Disordered" evidence="1">
    <location>
        <begin position="1"/>
        <end position="23"/>
    </location>
</feature>
<dbReference type="AlphaFoldDB" id="A0A4V3GFD4"/>